<dbReference type="OrthoDB" id="2514702at2"/>
<gene>
    <name evidence="17" type="ORF">FN961_20630</name>
</gene>
<dbReference type="GO" id="GO:0005886">
    <property type="term" value="C:plasma membrane"/>
    <property type="evidence" value="ECO:0007669"/>
    <property type="project" value="UniProtKB-SubCell"/>
</dbReference>
<dbReference type="InterPro" id="IPR036890">
    <property type="entry name" value="HATPase_C_sf"/>
</dbReference>
<comment type="caution">
    <text evidence="17">The sequence shown here is derived from an EMBL/GenBank/DDBJ whole genome shotgun (WGS) entry which is preliminary data.</text>
</comment>
<dbReference type="GO" id="GO:0005524">
    <property type="term" value="F:ATP binding"/>
    <property type="evidence" value="ECO:0007669"/>
    <property type="project" value="UniProtKB-KW"/>
</dbReference>
<keyword evidence="11 14" id="KW-1133">Transmembrane helix</keyword>
<comment type="catalytic activity">
    <reaction evidence="1">
        <text>ATP + protein L-histidine = ADP + protein N-phospho-L-histidine.</text>
        <dbReference type="EC" id="2.7.13.3"/>
    </reaction>
</comment>
<keyword evidence="5" id="KW-0597">Phosphoprotein</keyword>
<dbReference type="InterPro" id="IPR029016">
    <property type="entry name" value="GAF-like_dom_sf"/>
</dbReference>
<keyword evidence="18" id="KW-1185">Reference proteome</keyword>
<dbReference type="InterPro" id="IPR050640">
    <property type="entry name" value="Bact_2-comp_sensor_kinase"/>
</dbReference>
<evidence type="ECO:0000256" key="13">
    <source>
        <dbReference type="ARBA" id="ARBA00023136"/>
    </source>
</evidence>
<dbReference type="SUPFAM" id="SSF55781">
    <property type="entry name" value="GAF domain-like"/>
    <property type="match status" value="1"/>
</dbReference>
<evidence type="ECO:0000256" key="1">
    <source>
        <dbReference type="ARBA" id="ARBA00000085"/>
    </source>
</evidence>
<accession>A0A553JJ09</accession>
<feature type="transmembrane region" description="Helical" evidence="14">
    <location>
        <begin position="41"/>
        <end position="58"/>
    </location>
</feature>
<keyword evidence="8" id="KW-0547">Nucleotide-binding</keyword>
<dbReference type="SUPFAM" id="SSF55874">
    <property type="entry name" value="ATPase domain of HSP90 chaperone/DNA topoisomerase II/histidine kinase"/>
    <property type="match status" value="1"/>
</dbReference>
<feature type="domain" description="Signal transduction histidine kinase internal region" evidence="15">
    <location>
        <begin position="366"/>
        <end position="444"/>
    </location>
</feature>
<evidence type="ECO:0000259" key="15">
    <source>
        <dbReference type="Pfam" id="PF06580"/>
    </source>
</evidence>
<keyword evidence="12" id="KW-0902">Two-component regulatory system</keyword>
<evidence type="ECO:0000313" key="18">
    <source>
        <dbReference type="Proteomes" id="UP000318126"/>
    </source>
</evidence>
<dbReference type="Gene3D" id="3.30.565.10">
    <property type="entry name" value="Histidine kinase-like ATPase, C-terminal domain"/>
    <property type="match status" value="1"/>
</dbReference>
<dbReference type="Proteomes" id="UP000318126">
    <property type="component" value="Unassembled WGS sequence"/>
</dbReference>
<name>A0A553JJ09_SHEHA</name>
<evidence type="ECO:0000256" key="2">
    <source>
        <dbReference type="ARBA" id="ARBA00004651"/>
    </source>
</evidence>
<dbReference type="AlphaFoldDB" id="A0A553JJ09"/>
<evidence type="ECO:0000259" key="16">
    <source>
        <dbReference type="Pfam" id="PF07694"/>
    </source>
</evidence>
<evidence type="ECO:0000256" key="6">
    <source>
        <dbReference type="ARBA" id="ARBA00022679"/>
    </source>
</evidence>
<feature type="domain" description="Signal transduction histidine kinase 5TM receptor LytS transmembrane region" evidence="16">
    <location>
        <begin position="25"/>
        <end position="193"/>
    </location>
</feature>
<dbReference type="RefSeq" id="WP_144042059.1">
    <property type="nucleotide sequence ID" value="NZ_BMPL01000033.1"/>
</dbReference>
<dbReference type="EMBL" id="VKGK01000033">
    <property type="protein sequence ID" value="TRY12443.1"/>
    <property type="molecule type" value="Genomic_DNA"/>
</dbReference>
<dbReference type="InterPro" id="IPR011620">
    <property type="entry name" value="Sig_transdc_His_kinase_LytS_TM"/>
</dbReference>
<dbReference type="EC" id="2.7.13.3" evidence="3"/>
<feature type="transmembrane region" description="Helical" evidence="14">
    <location>
        <begin position="102"/>
        <end position="125"/>
    </location>
</feature>
<protein>
    <recommendedName>
        <fullName evidence="3">histidine kinase</fullName>
        <ecNumber evidence="3">2.7.13.3</ecNumber>
    </recommendedName>
</protein>
<dbReference type="GO" id="GO:0071555">
    <property type="term" value="P:cell wall organization"/>
    <property type="evidence" value="ECO:0007669"/>
    <property type="project" value="InterPro"/>
</dbReference>
<organism evidence="17 18">
    <name type="scientific">Shewanella hanedai</name>
    <name type="common">Alteromonas hanedai</name>
    <dbReference type="NCBI Taxonomy" id="25"/>
    <lineage>
        <taxon>Bacteria</taxon>
        <taxon>Pseudomonadati</taxon>
        <taxon>Pseudomonadota</taxon>
        <taxon>Gammaproteobacteria</taxon>
        <taxon>Alteromonadales</taxon>
        <taxon>Shewanellaceae</taxon>
        <taxon>Shewanella</taxon>
    </lineage>
</organism>
<keyword evidence="7 14" id="KW-0812">Transmembrane</keyword>
<evidence type="ECO:0000256" key="11">
    <source>
        <dbReference type="ARBA" id="ARBA00022989"/>
    </source>
</evidence>
<dbReference type="PANTHER" id="PTHR34220:SF10">
    <property type="entry name" value="SENSOR HISTIDINE KINASE BTSS"/>
    <property type="match status" value="1"/>
</dbReference>
<evidence type="ECO:0000256" key="9">
    <source>
        <dbReference type="ARBA" id="ARBA00022777"/>
    </source>
</evidence>
<keyword evidence="4" id="KW-1003">Cell membrane</keyword>
<dbReference type="Pfam" id="PF07694">
    <property type="entry name" value="5TM-5TMR_LYT"/>
    <property type="match status" value="1"/>
</dbReference>
<sequence length="558" mass="61409">MSLILLLTQQMSLYLVIVYLVSKTPLFKFFSEAATRLPHKIFIYLTFSSFCVMATYFGEHTNDALANTRAMGAVLGGLLGGPVTGFLVGLTGGLHRYSMGGFTDLACAISTTLEGLSAGIVSLYLRKLGKSELIYSPLVVCLVTFAAEMLQMGVILLVAQPFTDAWSLVKQIIIPMLLVNSIGAALFMSMVRDQKAMFDKMSSVFSTKALKIAERSVGILSKGFNQKSSSEIAKIILEETNVGAVAITDTEKLLAFIGAGADHHIPGTPISSKITQDAINNNCVMFADGVDVAYACSISPQCKLGSSLVIPLRSETEVIGTIKLYEPKNKLFLNINRTLGEGIGRLLSNQILFGRFEQQQNLLTQSELKLLQAQVNPHFLFNALNTIAAIIKRDPLKARQLIQQLAQFLRINLKRTTGLVTLDDELEHIESYLTIEKARFIDRLTVTIDIPLELHHYRLPAFTLQPIIENAVKHGTAHMLDKGIIEVTAVIIEEQLCLEVTDNAGLYQVKENSEGLGMNLVHKRIQNQFGSEYGLKVDCEKEVYTKVSIQLPFTGAEK</sequence>
<comment type="subcellular location">
    <subcellularLocation>
        <location evidence="2">Cell membrane</location>
        <topology evidence="2">Multi-pass membrane protein</topology>
    </subcellularLocation>
</comment>
<dbReference type="Gene3D" id="3.30.450.40">
    <property type="match status" value="1"/>
</dbReference>
<keyword evidence="9 17" id="KW-0418">Kinase</keyword>
<evidence type="ECO:0000256" key="12">
    <source>
        <dbReference type="ARBA" id="ARBA00023012"/>
    </source>
</evidence>
<evidence type="ECO:0000256" key="8">
    <source>
        <dbReference type="ARBA" id="ARBA00022741"/>
    </source>
</evidence>
<reference evidence="18" key="1">
    <citation type="submission" date="2019-07" db="EMBL/GenBank/DDBJ databases">
        <title>Shewanella sp. YLB-08 draft genomic sequence.</title>
        <authorList>
            <person name="Yu L."/>
        </authorList>
    </citation>
    <scope>NUCLEOTIDE SEQUENCE [LARGE SCALE GENOMIC DNA]</scope>
    <source>
        <strain evidence="18">JCM 20706</strain>
    </source>
</reference>
<proteinExistence type="predicted"/>
<feature type="transmembrane region" description="Helical" evidence="14">
    <location>
        <begin position="70"/>
        <end position="90"/>
    </location>
</feature>
<evidence type="ECO:0000313" key="17">
    <source>
        <dbReference type="EMBL" id="TRY12443.1"/>
    </source>
</evidence>
<evidence type="ECO:0000256" key="7">
    <source>
        <dbReference type="ARBA" id="ARBA00022692"/>
    </source>
</evidence>
<dbReference type="GO" id="GO:0000155">
    <property type="term" value="F:phosphorelay sensor kinase activity"/>
    <property type="evidence" value="ECO:0007669"/>
    <property type="project" value="InterPro"/>
</dbReference>
<keyword evidence="6" id="KW-0808">Transferase</keyword>
<keyword evidence="13 14" id="KW-0472">Membrane</keyword>
<feature type="transmembrane region" description="Helical" evidence="14">
    <location>
        <begin position="172"/>
        <end position="191"/>
    </location>
</feature>
<dbReference type="Pfam" id="PF06580">
    <property type="entry name" value="His_kinase"/>
    <property type="match status" value="1"/>
</dbReference>
<evidence type="ECO:0000256" key="3">
    <source>
        <dbReference type="ARBA" id="ARBA00012438"/>
    </source>
</evidence>
<evidence type="ECO:0000256" key="14">
    <source>
        <dbReference type="SAM" id="Phobius"/>
    </source>
</evidence>
<dbReference type="InterPro" id="IPR010559">
    <property type="entry name" value="Sig_transdc_His_kin_internal"/>
</dbReference>
<evidence type="ECO:0000256" key="5">
    <source>
        <dbReference type="ARBA" id="ARBA00022553"/>
    </source>
</evidence>
<evidence type="ECO:0000256" key="10">
    <source>
        <dbReference type="ARBA" id="ARBA00022840"/>
    </source>
</evidence>
<keyword evidence="10" id="KW-0067">ATP-binding</keyword>
<dbReference type="PANTHER" id="PTHR34220">
    <property type="entry name" value="SENSOR HISTIDINE KINASE YPDA"/>
    <property type="match status" value="1"/>
</dbReference>
<feature type="transmembrane region" description="Helical" evidence="14">
    <location>
        <begin position="137"/>
        <end position="160"/>
    </location>
</feature>
<evidence type="ECO:0000256" key="4">
    <source>
        <dbReference type="ARBA" id="ARBA00022475"/>
    </source>
</evidence>